<feature type="region of interest" description="Disordered" evidence="1">
    <location>
        <begin position="16"/>
        <end position="42"/>
    </location>
</feature>
<keyword evidence="2" id="KW-0732">Signal</keyword>
<name>A0A8S9UD81_PHYIN</name>
<evidence type="ECO:0000256" key="2">
    <source>
        <dbReference type="SAM" id="SignalP"/>
    </source>
</evidence>
<comment type="caution">
    <text evidence="3">The sequence shown here is derived from an EMBL/GenBank/DDBJ whole genome shotgun (WGS) entry which is preliminary data.</text>
</comment>
<feature type="signal peptide" evidence="2">
    <location>
        <begin position="1"/>
        <end position="15"/>
    </location>
</feature>
<dbReference type="Proteomes" id="UP000704712">
    <property type="component" value="Unassembled WGS sequence"/>
</dbReference>
<reference evidence="3" key="1">
    <citation type="submission" date="2020-03" db="EMBL/GenBank/DDBJ databases">
        <title>Hybrid Assembly of Korean Phytophthora infestans isolates.</title>
        <authorList>
            <person name="Prokchorchik M."/>
            <person name="Lee Y."/>
            <person name="Seo J."/>
            <person name="Cho J.-H."/>
            <person name="Park Y.-E."/>
            <person name="Jang D.-C."/>
            <person name="Im J.-S."/>
            <person name="Choi J.-G."/>
            <person name="Park H.-J."/>
            <person name="Lee G.-B."/>
            <person name="Lee Y.-G."/>
            <person name="Hong S.-Y."/>
            <person name="Cho K."/>
            <person name="Sohn K.H."/>
        </authorList>
    </citation>
    <scope>NUCLEOTIDE SEQUENCE</scope>
    <source>
        <strain evidence="3">KR_2_A2</strain>
    </source>
</reference>
<feature type="compositionally biased region" description="Low complexity" evidence="1">
    <location>
        <begin position="30"/>
        <end position="42"/>
    </location>
</feature>
<dbReference type="AlphaFoldDB" id="A0A8S9UD81"/>
<protein>
    <submittedName>
        <fullName evidence="3">Uncharacterized protein</fullName>
    </submittedName>
</protein>
<gene>
    <name evidence="3" type="ORF">GN958_ATG12234</name>
</gene>
<evidence type="ECO:0000313" key="3">
    <source>
        <dbReference type="EMBL" id="KAF4138586.1"/>
    </source>
</evidence>
<feature type="region of interest" description="Disordered" evidence="1">
    <location>
        <begin position="672"/>
        <end position="721"/>
    </location>
</feature>
<accession>A0A8S9UD81</accession>
<dbReference type="EMBL" id="JAACNO010001664">
    <property type="protein sequence ID" value="KAF4138586.1"/>
    <property type="molecule type" value="Genomic_DNA"/>
</dbReference>
<evidence type="ECO:0000313" key="4">
    <source>
        <dbReference type="Proteomes" id="UP000704712"/>
    </source>
</evidence>
<organism evidence="3 4">
    <name type="scientific">Phytophthora infestans</name>
    <name type="common">Potato late blight agent</name>
    <name type="synonym">Botrytis infestans</name>
    <dbReference type="NCBI Taxonomy" id="4787"/>
    <lineage>
        <taxon>Eukaryota</taxon>
        <taxon>Sar</taxon>
        <taxon>Stramenopiles</taxon>
        <taxon>Oomycota</taxon>
        <taxon>Peronosporomycetes</taxon>
        <taxon>Peronosporales</taxon>
        <taxon>Peronosporaceae</taxon>
        <taxon>Phytophthora</taxon>
    </lineage>
</organism>
<evidence type="ECO:0000256" key="1">
    <source>
        <dbReference type="SAM" id="MobiDB-lite"/>
    </source>
</evidence>
<sequence length="721" mass="79535">MKVALCALAFGAVLAEPDSTSDSSGDSAWTTTSSNSGSSGTGSYNDVGYSGGSSWGNWGSVGGSGSGWGWDGDAGWDPSKELWHFRPSWNWDSPYPPDGTMYVENRGTPPTPEIASRRSFYFGAKQSVSLVGATAEGGRADCGWRDWCVHMTDHSYGVLSDFDAFVLDRYDSAERIYGDGFWHAKEGDDGSPTPLVLGGFSPEERATPRNISSWKVEEMARKFNETRKTTWTLYPESDEMDVILSFKQLYTLLPGYPDGNITDGEMNKDIIDEWGASDQLLLRVIAKREGSGATSVMMPRVLNFTGSQLFQVDYYSSLEYPEDDKNLTSAPNAMTLDVVFNRRRYGSDLPWNPARPSDACDACNQQVMNHPLIARCLHGHVSERIFQGMYERSANEQMDWDGGEWRVDDTSSNNFNYNANNVVDACFDLRWLLNGKLGDGSWSSDSSGFANAGDRRSSSGSGFGDVGYGWNGPGSGSSGDYRYNDVPRWSSVFREPVYRYDDSGSRWSSWGYRDIGDVRTALDIARETDTGIQCFVEARCPVGNRNFAEAAGRMVVLEHDRAFVRVSFNDPSYRFYIWMGLEGLGSDGHFTTPELSSDHSVEEMVELITAAVPNASDYNLAFDVRVLNNSEVIEWVKKYNYWIKNYYNSGGSQADASSAWATYTAASHGDQYPPVGGGSDGFYYNVGQDRDGSDGSAPDVGQSSDSPGPLWFADPFPEPEL</sequence>
<feature type="chain" id="PRO_5035937913" evidence="2">
    <location>
        <begin position="16"/>
        <end position="721"/>
    </location>
</feature>
<feature type="compositionally biased region" description="Polar residues" evidence="1">
    <location>
        <begin position="18"/>
        <end position="29"/>
    </location>
</feature>
<proteinExistence type="predicted"/>